<evidence type="ECO:0000256" key="4">
    <source>
        <dbReference type="ARBA" id="ARBA00022692"/>
    </source>
</evidence>
<dbReference type="Gene3D" id="1.10.3720.10">
    <property type="entry name" value="MetI-like"/>
    <property type="match status" value="1"/>
</dbReference>
<protein>
    <submittedName>
        <fullName evidence="9">Carbohydrate ABC transporter permease</fullName>
    </submittedName>
</protein>
<evidence type="ECO:0000256" key="5">
    <source>
        <dbReference type="ARBA" id="ARBA00022989"/>
    </source>
</evidence>
<feature type="transmembrane region" description="Helical" evidence="7">
    <location>
        <begin position="67"/>
        <end position="91"/>
    </location>
</feature>
<keyword evidence="2 7" id="KW-0813">Transport</keyword>
<dbReference type="Pfam" id="PF00528">
    <property type="entry name" value="BPD_transp_1"/>
    <property type="match status" value="1"/>
</dbReference>
<keyword evidence="4 7" id="KW-0812">Transmembrane</keyword>
<evidence type="ECO:0000313" key="9">
    <source>
        <dbReference type="EMBL" id="GAA1944776.1"/>
    </source>
</evidence>
<dbReference type="SUPFAM" id="SSF161098">
    <property type="entry name" value="MetI-like"/>
    <property type="match status" value="1"/>
</dbReference>
<feature type="domain" description="ABC transmembrane type-1" evidence="8">
    <location>
        <begin position="68"/>
        <end position="260"/>
    </location>
</feature>
<keyword evidence="3" id="KW-1003">Cell membrane</keyword>
<feature type="transmembrane region" description="Helical" evidence="7">
    <location>
        <begin position="103"/>
        <end position="124"/>
    </location>
</feature>
<name>A0ABN2Q5C1_9MICO</name>
<evidence type="ECO:0000256" key="6">
    <source>
        <dbReference type="ARBA" id="ARBA00023136"/>
    </source>
</evidence>
<reference evidence="9 10" key="1">
    <citation type="journal article" date="2019" name="Int. J. Syst. Evol. Microbiol.">
        <title>The Global Catalogue of Microorganisms (GCM) 10K type strain sequencing project: providing services to taxonomists for standard genome sequencing and annotation.</title>
        <authorList>
            <consortium name="The Broad Institute Genomics Platform"/>
            <consortium name="The Broad Institute Genome Sequencing Center for Infectious Disease"/>
            <person name="Wu L."/>
            <person name="Ma J."/>
        </authorList>
    </citation>
    <scope>NUCLEOTIDE SEQUENCE [LARGE SCALE GENOMIC DNA]</scope>
    <source>
        <strain evidence="9 10">JCM 14901</strain>
    </source>
</reference>
<dbReference type="InterPro" id="IPR000515">
    <property type="entry name" value="MetI-like"/>
</dbReference>
<evidence type="ECO:0000256" key="1">
    <source>
        <dbReference type="ARBA" id="ARBA00004651"/>
    </source>
</evidence>
<evidence type="ECO:0000259" key="8">
    <source>
        <dbReference type="PROSITE" id="PS50928"/>
    </source>
</evidence>
<evidence type="ECO:0000256" key="2">
    <source>
        <dbReference type="ARBA" id="ARBA00022448"/>
    </source>
</evidence>
<feature type="transmembrane region" description="Helical" evidence="7">
    <location>
        <begin position="181"/>
        <end position="203"/>
    </location>
</feature>
<accession>A0ABN2Q5C1</accession>
<gene>
    <name evidence="9" type="ORF">GCM10009776_03300</name>
</gene>
<sequence>MKVRTSTRVGSTFLAYGSTAIFLIPVYILVNLSIRPDGDLTPGFLPSGKATLDHYVTAWTSSSLPGAIVTSIIVTVISTAVVLALATMAAYPLARSMSRLSNATFYGFLVGLLLPFQLALLPVYFQMRDLHLLGTIWSLVIVYVGLQMPFSIFLITTFLRSSVPIEYEEASRIDGCSNVRTFWHMVVPLLRPVLGTCAILNGVGIWNDFFTPLIFLTGGSQVTIPMAIYQFVGQYTSNWPLIFASLVISMIPILAVYLLLQRYVIQGFAGGLKG</sequence>
<keyword evidence="5 7" id="KW-1133">Transmembrane helix</keyword>
<dbReference type="Proteomes" id="UP001499933">
    <property type="component" value="Unassembled WGS sequence"/>
</dbReference>
<organism evidence="9 10">
    <name type="scientific">Microbacterium deminutum</name>
    <dbReference type="NCBI Taxonomy" id="344164"/>
    <lineage>
        <taxon>Bacteria</taxon>
        <taxon>Bacillati</taxon>
        <taxon>Actinomycetota</taxon>
        <taxon>Actinomycetes</taxon>
        <taxon>Micrococcales</taxon>
        <taxon>Microbacteriaceae</taxon>
        <taxon>Microbacterium</taxon>
    </lineage>
</organism>
<dbReference type="PANTHER" id="PTHR43744">
    <property type="entry name" value="ABC TRANSPORTER PERMEASE PROTEIN MG189-RELATED-RELATED"/>
    <property type="match status" value="1"/>
</dbReference>
<feature type="transmembrane region" description="Helical" evidence="7">
    <location>
        <begin position="12"/>
        <end position="34"/>
    </location>
</feature>
<dbReference type="RefSeq" id="WP_344090500.1">
    <property type="nucleotide sequence ID" value="NZ_BAAAOG010000001.1"/>
</dbReference>
<evidence type="ECO:0000256" key="7">
    <source>
        <dbReference type="RuleBase" id="RU363032"/>
    </source>
</evidence>
<keyword evidence="10" id="KW-1185">Reference proteome</keyword>
<keyword evidence="6 7" id="KW-0472">Membrane</keyword>
<evidence type="ECO:0000256" key="3">
    <source>
        <dbReference type="ARBA" id="ARBA00022475"/>
    </source>
</evidence>
<comment type="caution">
    <text evidence="9">The sequence shown here is derived from an EMBL/GenBank/DDBJ whole genome shotgun (WGS) entry which is preliminary data.</text>
</comment>
<evidence type="ECO:0000313" key="10">
    <source>
        <dbReference type="Proteomes" id="UP001499933"/>
    </source>
</evidence>
<comment type="similarity">
    <text evidence="7">Belongs to the binding-protein-dependent transport system permease family.</text>
</comment>
<dbReference type="EMBL" id="BAAAOG010000001">
    <property type="protein sequence ID" value="GAA1944776.1"/>
    <property type="molecule type" value="Genomic_DNA"/>
</dbReference>
<proteinExistence type="inferred from homology"/>
<feature type="transmembrane region" description="Helical" evidence="7">
    <location>
        <begin position="136"/>
        <end position="160"/>
    </location>
</feature>
<dbReference type="CDD" id="cd06261">
    <property type="entry name" value="TM_PBP2"/>
    <property type="match status" value="1"/>
</dbReference>
<dbReference type="PROSITE" id="PS50928">
    <property type="entry name" value="ABC_TM1"/>
    <property type="match status" value="1"/>
</dbReference>
<dbReference type="PANTHER" id="PTHR43744:SF8">
    <property type="entry name" value="SN-GLYCEROL-3-PHOSPHATE TRANSPORT SYSTEM PERMEASE PROTEIN UGPE"/>
    <property type="match status" value="1"/>
</dbReference>
<feature type="transmembrane region" description="Helical" evidence="7">
    <location>
        <begin position="241"/>
        <end position="260"/>
    </location>
</feature>
<dbReference type="InterPro" id="IPR035906">
    <property type="entry name" value="MetI-like_sf"/>
</dbReference>
<comment type="subcellular location">
    <subcellularLocation>
        <location evidence="1 7">Cell membrane</location>
        <topology evidence="1 7">Multi-pass membrane protein</topology>
    </subcellularLocation>
</comment>
<feature type="transmembrane region" description="Helical" evidence="7">
    <location>
        <begin position="209"/>
        <end position="229"/>
    </location>
</feature>